<dbReference type="InterPro" id="IPR051063">
    <property type="entry name" value="PDI"/>
</dbReference>
<evidence type="ECO:0000256" key="3">
    <source>
        <dbReference type="SAM" id="Phobius"/>
    </source>
</evidence>
<keyword evidence="3" id="KW-1133">Transmembrane helix</keyword>
<dbReference type="InterPro" id="IPR036249">
    <property type="entry name" value="Thioredoxin-like_sf"/>
</dbReference>
<evidence type="ECO:0000313" key="5">
    <source>
        <dbReference type="EMBL" id="TRM11851.1"/>
    </source>
</evidence>
<comment type="similarity">
    <text evidence="1">Belongs to the protein disulfide isomerase family.</text>
</comment>
<evidence type="ECO:0000256" key="2">
    <source>
        <dbReference type="ARBA" id="ARBA00022729"/>
    </source>
</evidence>
<dbReference type="AlphaFoldDB" id="A0A549YIZ5"/>
<dbReference type="InterPro" id="IPR013766">
    <property type="entry name" value="Thioredoxin_domain"/>
</dbReference>
<dbReference type="Proteomes" id="UP000319280">
    <property type="component" value="Unassembled WGS sequence"/>
</dbReference>
<dbReference type="RefSeq" id="WP_142790916.1">
    <property type="nucleotide sequence ID" value="NZ_VJMZ01000001.1"/>
</dbReference>
<protein>
    <submittedName>
        <fullName evidence="5">Thioredoxin family protein</fullName>
    </submittedName>
</protein>
<dbReference type="GO" id="GO:0005737">
    <property type="term" value="C:cytoplasm"/>
    <property type="evidence" value="ECO:0007669"/>
    <property type="project" value="UniProtKB-ARBA"/>
</dbReference>
<accession>A0A549YIZ5</accession>
<feature type="domain" description="Thioredoxin" evidence="4">
    <location>
        <begin position="40"/>
        <end position="158"/>
    </location>
</feature>
<dbReference type="Pfam" id="PF00085">
    <property type="entry name" value="Thioredoxin"/>
    <property type="match status" value="1"/>
</dbReference>
<evidence type="ECO:0000259" key="4">
    <source>
        <dbReference type="PROSITE" id="PS51352"/>
    </source>
</evidence>
<dbReference type="PANTHER" id="PTHR45672">
    <property type="entry name" value="PROTEIN DISULFIDE-ISOMERASE C17H9.14C-RELATED"/>
    <property type="match status" value="1"/>
</dbReference>
<keyword evidence="6" id="KW-1185">Reference proteome</keyword>
<dbReference type="GO" id="GO:0012505">
    <property type="term" value="C:endomembrane system"/>
    <property type="evidence" value="ECO:0007669"/>
    <property type="project" value="UniProtKB-ARBA"/>
</dbReference>
<feature type="transmembrane region" description="Helical" evidence="3">
    <location>
        <begin position="6"/>
        <end position="23"/>
    </location>
</feature>
<gene>
    <name evidence="5" type="ORF">FH966_09250</name>
</gene>
<proteinExistence type="inferred from homology"/>
<name>A0A549YIZ5_9BACI</name>
<comment type="caution">
    <text evidence="5">The sequence shown here is derived from an EMBL/GenBank/DDBJ whole genome shotgun (WGS) entry which is preliminary data.</text>
</comment>
<dbReference type="CDD" id="cd02947">
    <property type="entry name" value="TRX_family"/>
    <property type="match status" value="1"/>
</dbReference>
<dbReference type="PANTHER" id="PTHR45672:SF3">
    <property type="entry name" value="THIOREDOXIN DOMAIN-CONTAINING PROTEIN 5"/>
    <property type="match status" value="1"/>
</dbReference>
<dbReference type="SUPFAM" id="SSF52833">
    <property type="entry name" value="Thioredoxin-like"/>
    <property type="match status" value="1"/>
</dbReference>
<dbReference type="Gene3D" id="3.40.30.10">
    <property type="entry name" value="Glutaredoxin"/>
    <property type="match status" value="1"/>
</dbReference>
<dbReference type="PROSITE" id="PS51352">
    <property type="entry name" value="THIOREDOXIN_2"/>
    <property type="match status" value="1"/>
</dbReference>
<dbReference type="GO" id="GO:0006457">
    <property type="term" value="P:protein folding"/>
    <property type="evidence" value="ECO:0007669"/>
    <property type="project" value="TreeGrafter"/>
</dbReference>
<dbReference type="GO" id="GO:0003756">
    <property type="term" value="F:protein disulfide isomerase activity"/>
    <property type="evidence" value="ECO:0007669"/>
    <property type="project" value="TreeGrafter"/>
</dbReference>
<evidence type="ECO:0000313" key="6">
    <source>
        <dbReference type="Proteomes" id="UP000319280"/>
    </source>
</evidence>
<keyword evidence="2" id="KW-0732">Signal</keyword>
<sequence length="168" mass="19529">MKQKMFIILGIIIVLFIALYFVVDLKNEQAIGDKDNPYGKDRLDQATIDQLDNPNYQNQIIPDDLDEKLENGEDMFIYFYHPECPHCQELTPRLVPLAQEMGVDMKKVNLLEFEDGWDTYGIESTPTLVYYENGEEVDRVNGAQPNELFRDFFNEYVVNSKESDEEAS</sequence>
<organism evidence="5 6">
    <name type="scientific">Lentibacillus cibarius</name>
    <dbReference type="NCBI Taxonomy" id="2583219"/>
    <lineage>
        <taxon>Bacteria</taxon>
        <taxon>Bacillati</taxon>
        <taxon>Bacillota</taxon>
        <taxon>Bacilli</taxon>
        <taxon>Bacillales</taxon>
        <taxon>Bacillaceae</taxon>
        <taxon>Lentibacillus</taxon>
    </lineage>
</organism>
<reference evidence="5 6" key="1">
    <citation type="submission" date="2019-07" db="EMBL/GenBank/DDBJ databases">
        <title>Genomic analysis of Lentibacillus sp. NKC851-2.</title>
        <authorList>
            <person name="Oh Y.J."/>
        </authorList>
    </citation>
    <scope>NUCLEOTIDE SEQUENCE [LARGE SCALE GENOMIC DNA]</scope>
    <source>
        <strain evidence="5 6">NKC851-2</strain>
    </source>
</reference>
<evidence type="ECO:0000256" key="1">
    <source>
        <dbReference type="ARBA" id="ARBA00006347"/>
    </source>
</evidence>
<keyword evidence="3" id="KW-0472">Membrane</keyword>
<keyword evidence="3" id="KW-0812">Transmembrane</keyword>
<dbReference type="EMBL" id="VJMZ01000001">
    <property type="protein sequence ID" value="TRM11851.1"/>
    <property type="molecule type" value="Genomic_DNA"/>
</dbReference>